<organism evidence="3 4">
    <name type="scientific">endosymbiont of Escarpia spicata</name>
    <dbReference type="NCBI Taxonomy" id="2200908"/>
    <lineage>
        <taxon>Bacteria</taxon>
        <taxon>Pseudomonadati</taxon>
        <taxon>Pseudomonadota</taxon>
        <taxon>Gammaproteobacteria</taxon>
        <taxon>sulfur-oxidizing symbionts</taxon>
    </lineage>
</organism>
<evidence type="ECO:0000313" key="3">
    <source>
        <dbReference type="EMBL" id="RDH86723.1"/>
    </source>
</evidence>
<dbReference type="EMBL" id="QFXE01000008">
    <property type="protein sequence ID" value="RDH86723.1"/>
    <property type="molecule type" value="Genomic_DNA"/>
</dbReference>
<sequence>MSIGLLIITHNQVGHTLLQTAVNMMGICPLSTEVMAVTTDCDPDELRTTTQRLIAQLDQGDGVLVLTDMFGSTPSNIAYDLLDEGRINVVAGINLPMLVRVLNYAPLDLKELTSKAISGGKDGIVCCRKAETA</sequence>
<dbReference type="Gene3D" id="3.40.50.510">
    <property type="entry name" value="Phosphotransferase system, mannose-type IIA component"/>
    <property type="match status" value="1"/>
</dbReference>
<accession>A0A370DP81</accession>
<feature type="domain" description="PTS EIIA type-4" evidence="2">
    <location>
        <begin position="2"/>
        <end position="124"/>
    </location>
</feature>
<comment type="caution">
    <text evidence="3">The sequence shown here is derived from an EMBL/GenBank/DDBJ whole genome shotgun (WGS) entry which is preliminary data.</text>
</comment>
<dbReference type="InterPro" id="IPR036662">
    <property type="entry name" value="PTS_EIIA_man-typ_sf"/>
</dbReference>
<dbReference type="SUPFAM" id="SSF53062">
    <property type="entry name" value="PTS system fructose IIA component-like"/>
    <property type="match status" value="1"/>
</dbReference>
<evidence type="ECO:0000256" key="1">
    <source>
        <dbReference type="ARBA" id="ARBA00022679"/>
    </source>
</evidence>
<keyword evidence="1" id="KW-0808">Transferase</keyword>
<dbReference type="PANTHER" id="PTHR33799:SF1">
    <property type="entry name" value="PTS SYSTEM MANNOSE-SPECIFIC EIIAB COMPONENT-RELATED"/>
    <property type="match status" value="1"/>
</dbReference>
<dbReference type="GO" id="GO:0016020">
    <property type="term" value="C:membrane"/>
    <property type="evidence" value="ECO:0007669"/>
    <property type="project" value="InterPro"/>
</dbReference>
<dbReference type="PANTHER" id="PTHR33799">
    <property type="entry name" value="PTS PERMEASE-RELATED-RELATED"/>
    <property type="match status" value="1"/>
</dbReference>
<evidence type="ECO:0000259" key="2">
    <source>
        <dbReference type="PROSITE" id="PS51096"/>
    </source>
</evidence>
<keyword evidence="4" id="KW-1185">Reference proteome</keyword>
<dbReference type="PROSITE" id="PS51096">
    <property type="entry name" value="PTS_EIIA_TYPE_4"/>
    <property type="match status" value="1"/>
</dbReference>
<reference evidence="3 4" key="1">
    <citation type="journal article" date="2018" name="ISME J.">
        <title>Endosymbiont genomes yield clues of tubeworm success.</title>
        <authorList>
            <person name="Li Y."/>
            <person name="Liles M.R."/>
            <person name="Halanych K.M."/>
        </authorList>
    </citation>
    <scope>NUCLEOTIDE SEQUENCE [LARGE SCALE GENOMIC DNA]</scope>
    <source>
        <strain evidence="3">A1462</strain>
    </source>
</reference>
<dbReference type="GO" id="GO:0009401">
    <property type="term" value="P:phosphoenolpyruvate-dependent sugar phosphotransferase system"/>
    <property type="evidence" value="ECO:0007669"/>
    <property type="project" value="InterPro"/>
</dbReference>
<gene>
    <name evidence="3" type="ORF">DIZ78_07435</name>
</gene>
<name>A0A370DP81_9GAMM</name>
<proteinExistence type="predicted"/>
<dbReference type="GO" id="GO:0016740">
    <property type="term" value="F:transferase activity"/>
    <property type="evidence" value="ECO:0007669"/>
    <property type="project" value="UniProtKB-KW"/>
</dbReference>
<dbReference type="InterPro" id="IPR004701">
    <property type="entry name" value="PTS_EIIA_man-typ"/>
</dbReference>
<protein>
    <submittedName>
        <fullName evidence="3">PTS fructose transporter subunit IIA</fullName>
    </submittedName>
</protein>
<evidence type="ECO:0000313" key="4">
    <source>
        <dbReference type="Proteomes" id="UP000254771"/>
    </source>
</evidence>
<dbReference type="Proteomes" id="UP000254771">
    <property type="component" value="Unassembled WGS sequence"/>
</dbReference>
<dbReference type="AlphaFoldDB" id="A0A370DP81"/>
<dbReference type="InterPro" id="IPR051471">
    <property type="entry name" value="Bacterial_PTS_sugar_comp"/>
</dbReference>
<dbReference type="Pfam" id="PF03610">
    <property type="entry name" value="EIIA-man"/>
    <property type="match status" value="1"/>
</dbReference>